<accession>X1AQ04</accession>
<name>X1AQ04_9ZZZZ</name>
<evidence type="ECO:0000313" key="1">
    <source>
        <dbReference type="EMBL" id="GAG74368.1"/>
    </source>
</evidence>
<protein>
    <submittedName>
        <fullName evidence="1">Uncharacterized protein</fullName>
    </submittedName>
</protein>
<dbReference type="AlphaFoldDB" id="X1AQ04"/>
<proteinExistence type="predicted"/>
<gene>
    <name evidence="1" type="ORF">S01H4_06478</name>
</gene>
<organism evidence="1">
    <name type="scientific">marine sediment metagenome</name>
    <dbReference type="NCBI Taxonomy" id="412755"/>
    <lineage>
        <taxon>unclassified sequences</taxon>
        <taxon>metagenomes</taxon>
        <taxon>ecological metagenomes</taxon>
    </lineage>
</organism>
<comment type="caution">
    <text evidence="1">The sequence shown here is derived from an EMBL/GenBank/DDBJ whole genome shotgun (WGS) entry which is preliminary data.</text>
</comment>
<reference evidence="1" key="1">
    <citation type="journal article" date="2014" name="Front. Microbiol.">
        <title>High frequency of phylogenetically diverse reductive dehalogenase-homologous genes in deep subseafloor sedimentary metagenomes.</title>
        <authorList>
            <person name="Kawai M."/>
            <person name="Futagami T."/>
            <person name="Toyoda A."/>
            <person name="Takaki Y."/>
            <person name="Nishi S."/>
            <person name="Hori S."/>
            <person name="Arai W."/>
            <person name="Tsubouchi T."/>
            <person name="Morono Y."/>
            <person name="Uchiyama I."/>
            <person name="Ito T."/>
            <person name="Fujiyama A."/>
            <person name="Inagaki F."/>
            <person name="Takami H."/>
        </authorList>
    </citation>
    <scope>NUCLEOTIDE SEQUENCE</scope>
    <source>
        <strain evidence="1">Expedition CK06-06</strain>
    </source>
</reference>
<dbReference type="EMBL" id="BART01002002">
    <property type="protein sequence ID" value="GAG74368.1"/>
    <property type="molecule type" value="Genomic_DNA"/>
</dbReference>
<sequence length="306" mass="35522">MEIQEKYNFGGWKNCIRMTDGEVEIVVTTDVGPRIVRFGFVGDQNLFREFKQQQGKTGGDKWLIYGGHRFWHAPEEKLRTYFPDNNPVDYNWNGKTLKLIQSIEATTGIQKEMEINLGSNNNNVRILHRLVNKNLWGIEIAPWALSVMAQGGRAIIPQEPYRSREENLLPVRPLVLWSYTEMKDPRFIWGTKFIQVKQNPDAKTYQKIGVLNTLGWAAYYLKGQLFVKRYNYNPKARYPDFGVNTEIYTNPEILEVETLGGMKKVPPGGYVEHVENWFLFKAVLDEDEESLENELIPLIRKTDINS</sequence>